<gene>
    <name evidence="1" type="ORF">SAMN02583745_01839</name>
</gene>
<dbReference type="Pfam" id="PF10004">
    <property type="entry name" value="DUF2247"/>
    <property type="match status" value="1"/>
</dbReference>
<dbReference type="AlphaFoldDB" id="A0A1I0D438"/>
<keyword evidence="2" id="KW-1185">Reference proteome</keyword>
<reference evidence="2" key="1">
    <citation type="submission" date="2016-10" db="EMBL/GenBank/DDBJ databases">
        <authorList>
            <person name="Varghese N."/>
            <person name="Submissions S."/>
        </authorList>
    </citation>
    <scope>NUCLEOTIDE SEQUENCE [LARGE SCALE GENOMIC DNA]</scope>
    <source>
        <strain evidence="2">DSM 18579</strain>
    </source>
</reference>
<dbReference type="Proteomes" id="UP000242642">
    <property type="component" value="Unassembled WGS sequence"/>
</dbReference>
<organism evidence="1 2">
    <name type="scientific">Thorsellia anophelis DSM 18579</name>
    <dbReference type="NCBI Taxonomy" id="1123402"/>
    <lineage>
        <taxon>Bacteria</taxon>
        <taxon>Pseudomonadati</taxon>
        <taxon>Pseudomonadota</taxon>
        <taxon>Gammaproteobacteria</taxon>
        <taxon>Enterobacterales</taxon>
        <taxon>Thorselliaceae</taxon>
        <taxon>Thorsellia</taxon>
    </lineage>
</organism>
<proteinExistence type="predicted"/>
<dbReference type="RefSeq" id="WP_093320040.1">
    <property type="nucleotide sequence ID" value="NZ_FOHV01000014.1"/>
</dbReference>
<protein>
    <submittedName>
        <fullName evidence="1">Uncharacterized protein</fullName>
    </submittedName>
</protein>
<dbReference type="InterPro" id="IPR016630">
    <property type="entry name" value="UCP015278"/>
</dbReference>
<sequence>MVNKIFNELKKFKIVDWEVLYLGCKSFPIGTFSPNNISDFACRQLAVMELNDASFISVSELSFCTEINDEVIVTISELCDLNNIDLTLSKKKWVVFAIKELINHLPDDSLYGPLALNDFWNKWGEPNNSPNIIQGVSNTMTPNDRCQATCPFFHCYLPYFL</sequence>
<name>A0A1I0D438_9GAMM</name>
<dbReference type="OrthoDB" id="6636419at2"/>
<dbReference type="EMBL" id="FOHV01000014">
    <property type="protein sequence ID" value="SET26991.1"/>
    <property type="molecule type" value="Genomic_DNA"/>
</dbReference>
<evidence type="ECO:0000313" key="1">
    <source>
        <dbReference type="EMBL" id="SET26991.1"/>
    </source>
</evidence>
<accession>A0A1I0D438</accession>
<evidence type="ECO:0000313" key="2">
    <source>
        <dbReference type="Proteomes" id="UP000242642"/>
    </source>
</evidence>